<dbReference type="GO" id="GO:0031460">
    <property type="term" value="P:glycine betaine transport"/>
    <property type="evidence" value="ECO:0007669"/>
    <property type="project" value="TreeGrafter"/>
</dbReference>
<evidence type="ECO:0000256" key="2">
    <source>
        <dbReference type="ARBA" id="ARBA00022448"/>
    </source>
</evidence>
<dbReference type="GO" id="GO:1990961">
    <property type="term" value="P:xenobiotic detoxification by transmembrane export across the plasma membrane"/>
    <property type="evidence" value="ECO:0007669"/>
    <property type="project" value="UniProtKB-ARBA"/>
</dbReference>
<keyword evidence="2" id="KW-0813">Transport</keyword>
<dbReference type="EMBL" id="QFNK01000002">
    <property type="protein sequence ID" value="PZO89044.1"/>
    <property type="molecule type" value="Genomic_DNA"/>
</dbReference>
<proteinExistence type="inferred from homology"/>
<organism evidence="10 11">
    <name type="scientific">Micavibrio aeruginosavorus</name>
    <dbReference type="NCBI Taxonomy" id="349221"/>
    <lineage>
        <taxon>Bacteria</taxon>
        <taxon>Pseudomonadati</taxon>
        <taxon>Bdellovibrionota</taxon>
        <taxon>Bdellovibrionia</taxon>
        <taxon>Bdellovibrionales</taxon>
        <taxon>Pseudobdellovibrionaceae</taxon>
        <taxon>Micavibrio</taxon>
    </lineage>
</organism>
<dbReference type="InterPro" id="IPR045324">
    <property type="entry name" value="Small_multidrug_res"/>
</dbReference>
<dbReference type="Gene3D" id="1.10.3730.20">
    <property type="match status" value="1"/>
</dbReference>
<dbReference type="Proteomes" id="UP000249557">
    <property type="component" value="Unassembled WGS sequence"/>
</dbReference>
<protein>
    <submittedName>
        <fullName evidence="10">QacE family quaternary ammonium compound efflux SMR transporter</fullName>
    </submittedName>
</protein>
<evidence type="ECO:0000256" key="6">
    <source>
        <dbReference type="ARBA" id="ARBA00023136"/>
    </source>
</evidence>
<dbReference type="GO" id="GO:0015297">
    <property type="term" value="F:antiporter activity"/>
    <property type="evidence" value="ECO:0007669"/>
    <property type="project" value="TreeGrafter"/>
</dbReference>
<evidence type="ECO:0000313" key="11">
    <source>
        <dbReference type="Proteomes" id="UP000249557"/>
    </source>
</evidence>
<reference evidence="10 11" key="1">
    <citation type="submission" date="2017-08" db="EMBL/GenBank/DDBJ databases">
        <title>Infants hospitalized years apart are colonized by the same room-sourced microbial strains.</title>
        <authorList>
            <person name="Brooks B."/>
            <person name="Olm M.R."/>
            <person name="Firek B.A."/>
            <person name="Baker R."/>
            <person name="Thomas B.C."/>
            <person name="Morowitz M.J."/>
            <person name="Banfield J.F."/>
        </authorList>
    </citation>
    <scope>NUCLEOTIDE SEQUENCE [LARGE SCALE GENOMIC DNA]</scope>
    <source>
        <strain evidence="10">S2_018_000_R2_104</strain>
    </source>
</reference>
<feature type="transmembrane region" description="Helical" evidence="9">
    <location>
        <begin position="37"/>
        <end position="55"/>
    </location>
</feature>
<comment type="caution">
    <text evidence="10">The sequence shown here is derived from an EMBL/GenBank/DDBJ whole genome shotgun (WGS) entry which is preliminary data.</text>
</comment>
<evidence type="ECO:0000256" key="3">
    <source>
        <dbReference type="ARBA" id="ARBA00022475"/>
    </source>
</evidence>
<dbReference type="GO" id="GO:0005886">
    <property type="term" value="C:plasma membrane"/>
    <property type="evidence" value="ECO:0007669"/>
    <property type="project" value="UniProtKB-SubCell"/>
</dbReference>
<evidence type="ECO:0000256" key="8">
    <source>
        <dbReference type="RuleBase" id="RU003942"/>
    </source>
</evidence>
<evidence type="ECO:0000256" key="4">
    <source>
        <dbReference type="ARBA" id="ARBA00022692"/>
    </source>
</evidence>
<dbReference type="AlphaFoldDB" id="A0A2W5A393"/>
<dbReference type="Pfam" id="PF00893">
    <property type="entry name" value="Multi_Drug_Res"/>
    <property type="match status" value="1"/>
</dbReference>
<evidence type="ECO:0000256" key="9">
    <source>
        <dbReference type="SAM" id="Phobius"/>
    </source>
</evidence>
<keyword evidence="4 8" id="KW-0812">Transmembrane</keyword>
<dbReference type="SUPFAM" id="SSF103481">
    <property type="entry name" value="Multidrug resistance efflux transporter EmrE"/>
    <property type="match status" value="1"/>
</dbReference>
<evidence type="ECO:0000256" key="5">
    <source>
        <dbReference type="ARBA" id="ARBA00022989"/>
    </source>
</evidence>
<dbReference type="FunFam" id="1.10.3730.20:FF:000001">
    <property type="entry name" value="Quaternary ammonium compound resistance transporter SugE"/>
    <property type="match status" value="1"/>
</dbReference>
<dbReference type="InterPro" id="IPR037185">
    <property type="entry name" value="EmrE-like"/>
</dbReference>
<dbReference type="InterPro" id="IPR000390">
    <property type="entry name" value="Small_drug/metabolite_transptr"/>
</dbReference>
<comment type="similarity">
    <text evidence="7 8">Belongs to the drug/metabolite transporter (DMT) superfamily. Small multidrug resistance (SMR) (TC 2.A.7.1) family.</text>
</comment>
<dbReference type="PANTHER" id="PTHR30561">
    <property type="entry name" value="SMR FAMILY PROTON-DEPENDENT DRUG EFFLUX TRANSPORTER SUGE"/>
    <property type="match status" value="1"/>
</dbReference>
<feature type="transmembrane region" description="Helical" evidence="9">
    <location>
        <begin position="61"/>
        <end position="82"/>
    </location>
</feature>
<sequence>MSPALFSYGTLALAIICEVTGSAFLQKSEQFSKLGPTAMMVIFYLASFFFLAQALKYLPLGIAYAIWAGIGIVLTAIVGIIVFKQNLDLAAIAGIAMIICGVLVINLLSHSAGH</sequence>
<accession>A0A2W5A393</accession>
<evidence type="ECO:0000256" key="1">
    <source>
        <dbReference type="ARBA" id="ARBA00004651"/>
    </source>
</evidence>
<dbReference type="PANTHER" id="PTHR30561:SF1">
    <property type="entry name" value="MULTIDRUG TRANSPORTER EMRE"/>
    <property type="match status" value="1"/>
</dbReference>
<keyword evidence="3" id="KW-1003">Cell membrane</keyword>
<feature type="transmembrane region" description="Helical" evidence="9">
    <location>
        <begin position="89"/>
        <end position="108"/>
    </location>
</feature>
<gene>
    <name evidence="10" type="ORF">DI626_00345</name>
</gene>
<evidence type="ECO:0000256" key="7">
    <source>
        <dbReference type="ARBA" id="ARBA00038032"/>
    </source>
</evidence>
<feature type="transmembrane region" description="Helical" evidence="9">
    <location>
        <begin position="6"/>
        <end position="25"/>
    </location>
</feature>
<dbReference type="GO" id="GO:0015199">
    <property type="term" value="F:amino-acid betaine transmembrane transporter activity"/>
    <property type="evidence" value="ECO:0007669"/>
    <property type="project" value="TreeGrafter"/>
</dbReference>
<keyword evidence="5 9" id="KW-1133">Transmembrane helix</keyword>
<name>A0A2W5A393_9BACT</name>
<dbReference type="GO" id="GO:0015220">
    <property type="term" value="F:choline transmembrane transporter activity"/>
    <property type="evidence" value="ECO:0007669"/>
    <property type="project" value="TreeGrafter"/>
</dbReference>
<evidence type="ECO:0000313" key="10">
    <source>
        <dbReference type="EMBL" id="PZO89044.1"/>
    </source>
</evidence>
<keyword evidence="6 9" id="KW-0472">Membrane</keyword>
<comment type="subcellular location">
    <subcellularLocation>
        <location evidence="1 8">Cell membrane</location>
        <topology evidence="1 8">Multi-pass membrane protein</topology>
    </subcellularLocation>
</comment>